<gene>
    <name evidence="2" type="ORF">ASIM_LOCUS12964</name>
</gene>
<accession>A0A158PP33</accession>
<proteinExistence type="predicted"/>
<reference evidence="4" key="1">
    <citation type="submission" date="2016-04" db="UniProtKB">
        <authorList>
            <consortium name="WormBaseParasite"/>
        </authorList>
    </citation>
    <scope>IDENTIFICATION</scope>
</reference>
<name>A0A158PP33_ANISI</name>
<keyword evidence="1" id="KW-0812">Transmembrane</keyword>
<evidence type="ECO:0000313" key="2">
    <source>
        <dbReference type="EMBL" id="VDK48563.1"/>
    </source>
</evidence>
<sequence>MSTSSSVNRTDLPPAQCPTCHIPVLGRDEKFCRKCGYKMLHCVKCNATVREGDSYCTACGARRCCIMERWRQGTLHRSPCFVGMVILVVGASWLTLRYALRKHL</sequence>
<dbReference type="AlphaFoldDB" id="A0A158PP33"/>
<evidence type="ECO:0000256" key="1">
    <source>
        <dbReference type="SAM" id="Phobius"/>
    </source>
</evidence>
<organism evidence="4">
    <name type="scientific">Anisakis simplex</name>
    <name type="common">Herring worm</name>
    <dbReference type="NCBI Taxonomy" id="6269"/>
    <lineage>
        <taxon>Eukaryota</taxon>
        <taxon>Metazoa</taxon>
        <taxon>Ecdysozoa</taxon>
        <taxon>Nematoda</taxon>
        <taxon>Chromadorea</taxon>
        <taxon>Rhabditida</taxon>
        <taxon>Spirurina</taxon>
        <taxon>Ascaridomorpha</taxon>
        <taxon>Ascaridoidea</taxon>
        <taxon>Anisakidae</taxon>
        <taxon>Anisakis</taxon>
        <taxon>Anisakis simplex complex</taxon>
    </lineage>
</organism>
<feature type="transmembrane region" description="Helical" evidence="1">
    <location>
        <begin position="81"/>
        <end position="100"/>
    </location>
</feature>
<evidence type="ECO:0000313" key="4">
    <source>
        <dbReference type="WBParaSite" id="ASIM_0001353601-mRNA-1"/>
    </source>
</evidence>
<dbReference type="EMBL" id="UYRR01031286">
    <property type="protein sequence ID" value="VDK48563.1"/>
    <property type="molecule type" value="Genomic_DNA"/>
</dbReference>
<reference evidence="2 3" key="2">
    <citation type="submission" date="2018-11" db="EMBL/GenBank/DDBJ databases">
        <authorList>
            <consortium name="Pathogen Informatics"/>
        </authorList>
    </citation>
    <scope>NUCLEOTIDE SEQUENCE [LARGE SCALE GENOMIC DNA]</scope>
</reference>
<keyword evidence="1" id="KW-0472">Membrane</keyword>
<dbReference type="WBParaSite" id="ASIM_0001353601-mRNA-1">
    <property type="protein sequence ID" value="ASIM_0001353601-mRNA-1"/>
    <property type="gene ID" value="ASIM_0001353601"/>
</dbReference>
<keyword evidence="1" id="KW-1133">Transmembrane helix</keyword>
<protein>
    <submittedName>
        <fullName evidence="4">DZANK-type domain-containing protein</fullName>
    </submittedName>
</protein>
<evidence type="ECO:0000313" key="3">
    <source>
        <dbReference type="Proteomes" id="UP000267096"/>
    </source>
</evidence>
<dbReference type="OrthoDB" id="5780528at2759"/>
<keyword evidence="3" id="KW-1185">Reference proteome</keyword>
<dbReference type="Proteomes" id="UP000267096">
    <property type="component" value="Unassembled WGS sequence"/>
</dbReference>